<protein>
    <recommendedName>
        <fullName evidence="5">Lipoprotein</fullName>
    </recommendedName>
</protein>
<organism evidence="3 4">
    <name type="scientific">Azospirillum rugosum</name>
    <dbReference type="NCBI Taxonomy" id="416170"/>
    <lineage>
        <taxon>Bacteria</taxon>
        <taxon>Pseudomonadati</taxon>
        <taxon>Pseudomonadota</taxon>
        <taxon>Alphaproteobacteria</taxon>
        <taxon>Rhodospirillales</taxon>
        <taxon>Azospirillaceae</taxon>
        <taxon>Azospirillum</taxon>
    </lineage>
</organism>
<feature type="region of interest" description="Disordered" evidence="1">
    <location>
        <begin position="22"/>
        <end position="61"/>
    </location>
</feature>
<dbReference type="EMBL" id="JAGINP010000024">
    <property type="protein sequence ID" value="MBP2295784.1"/>
    <property type="molecule type" value="Genomic_DNA"/>
</dbReference>
<evidence type="ECO:0000313" key="3">
    <source>
        <dbReference type="EMBL" id="MBP2295784.1"/>
    </source>
</evidence>
<keyword evidence="4" id="KW-1185">Reference proteome</keyword>
<keyword evidence="2" id="KW-0732">Signal</keyword>
<sequence length="61" mass="6341">MTMKHAIALTALLLATACAGFPPKADAPSNRSISSTSYESGYGIRPNGPQSVGDSQMDWGL</sequence>
<feature type="chain" id="PRO_5047368838" description="Lipoprotein" evidence="2">
    <location>
        <begin position="20"/>
        <end position="61"/>
    </location>
</feature>
<evidence type="ECO:0000313" key="4">
    <source>
        <dbReference type="Proteomes" id="UP000781958"/>
    </source>
</evidence>
<evidence type="ECO:0000256" key="1">
    <source>
        <dbReference type="SAM" id="MobiDB-lite"/>
    </source>
</evidence>
<dbReference type="Proteomes" id="UP000781958">
    <property type="component" value="Unassembled WGS sequence"/>
</dbReference>
<feature type="signal peptide" evidence="2">
    <location>
        <begin position="1"/>
        <end position="19"/>
    </location>
</feature>
<comment type="caution">
    <text evidence="3">The sequence shown here is derived from an EMBL/GenBank/DDBJ whole genome shotgun (WGS) entry which is preliminary data.</text>
</comment>
<evidence type="ECO:0008006" key="5">
    <source>
        <dbReference type="Google" id="ProtNLM"/>
    </source>
</evidence>
<dbReference type="PROSITE" id="PS51257">
    <property type="entry name" value="PROKAR_LIPOPROTEIN"/>
    <property type="match status" value="1"/>
</dbReference>
<reference evidence="3 4" key="1">
    <citation type="submission" date="2021-03" db="EMBL/GenBank/DDBJ databases">
        <title>Genomic Encyclopedia of Type Strains, Phase III (KMG-III): the genomes of soil and plant-associated and newly described type strains.</title>
        <authorList>
            <person name="Whitman W."/>
        </authorList>
    </citation>
    <scope>NUCLEOTIDE SEQUENCE [LARGE SCALE GENOMIC DNA]</scope>
    <source>
        <strain evidence="3 4">IMMIB AFH-6</strain>
    </source>
</reference>
<gene>
    <name evidence="3" type="ORF">J2851_005597</name>
</gene>
<dbReference type="RefSeq" id="WP_376989910.1">
    <property type="nucleotide sequence ID" value="NZ_JBHSLM010000092.1"/>
</dbReference>
<feature type="compositionally biased region" description="Polar residues" evidence="1">
    <location>
        <begin position="29"/>
        <end position="39"/>
    </location>
</feature>
<proteinExistence type="predicted"/>
<name>A0ABS4ST95_9PROT</name>
<evidence type="ECO:0000256" key="2">
    <source>
        <dbReference type="SAM" id="SignalP"/>
    </source>
</evidence>
<accession>A0ABS4ST95</accession>